<name>A0AA47KL79_9GAMM</name>
<feature type="transmembrane region" description="Helical" evidence="6">
    <location>
        <begin position="130"/>
        <end position="151"/>
    </location>
</feature>
<comment type="subcellular location">
    <subcellularLocation>
        <location evidence="1 6">Membrane</location>
        <topology evidence="1 6">Multi-pass membrane protein</topology>
    </subcellularLocation>
</comment>
<keyword evidence="5 6" id="KW-0472">Membrane</keyword>
<dbReference type="Proteomes" id="UP001164748">
    <property type="component" value="Chromosome"/>
</dbReference>
<feature type="transmembrane region" description="Helical" evidence="6">
    <location>
        <begin position="163"/>
        <end position="185"/>
    </location>
</feature>
<evidence type="ECO:0000313" key="7">
    <source>
        <dbReference type="EMBL" id="WBA08667.1"/>
    </source>
</evidence>
<sequence>MSVLAISISTVTLAEIGDKTQLLSLALATRFRKPAVIIFAIFVATLVNHAIAAWLGMVAADILTDTVLHIVLIISFGVMALWMLIPDKLEEEGIQGKSAFWASFSAFFVAEIGDKTQIATTALGAQFNDALWIVVIGSTIGMLLANVPVVLAGDRIQRHVPFAVVRALAAAMFAALAVLDTWYLLS</sequence>
<evidence type="ECO:0000256" key="1">
    <source>
        <dbReference type="ARBA" id="ARBA00004141"/>
    </source>
</evidence>
<dbReference type="PANTHER" id="PTHR12608:SF1">
    <property type="entry name" value="TRANSMEMBRANE PROTEIN 165"/>
    <property type="match status" value="1"/>
</dbReference>
<keyword evidence="3 6" id="KW-0812">Transmembrane</keyword>
<dbReference type="EMBL" id="CP114588">
    <property type="protein sequence ID" value="WBA08667.1"/>
    <property type="molecule type" value="Genomic_DNA"/>
</dbReference>
<dbReference type="PANTHER" id="PTHR12608">
    <property type="entry name" value="TRANSMEMBRANE PROTEIN HTP-1 RELATED"/>
    <property type="match status" value="1"/>
</dbReference>
<organism evidence="7 8">
    <name type="scientific">Salinivibrio kushneri</name>
    <dbReference type="NCBI Taxonomy" id="1908198"/>
    <lineage>
        <taxon>Bacteria</taxon>
        <taxon>Pseudomonadati</taxon>
        <taxon>Pseudomonadota</taxon>
        <taxon>Gammaproteobacteria</taxon>
        <taxon>Vibrionales</taxon>
        <taxon>Vibrionaceae</taxon>
        <taxon>Salinivibrio</taxon>
    </lineage>
</organism>
<evidence type="ECO:0000256" key="5">
    <source>
        <dbReference type="ARBA" id="ARBA00023136"/>
    </source>
</evidence>
<comment type="caution">
    <text evidence="6">Lacks conserved residue(s) required for the propagation of feature annotation.</text>
</comment>
<proteinExistence type="inferred from homology"/>
<evidence type="ECO:0000256" key="2">
    <source>
        <dbReference type="ARBA" id="ARBA00009190"/>
    </source>
</evidence>
<keyword evidence="4 6" id="KW-1133">Transmembrane helix</keyword>
<reference evidence="7" key="1">
    <citation type="submission" date="2022-09" db="EMBL/GenBank/DDBJ databases">
        <authorList>
            <person name="Li Z.-J."/>
        </authorList>
    </citation>
    <scope>NUCLEOTIDE SEQUENCE</scope>
    <source>
        <strain evidence="7">TGB11</strain>
    </source>
</reference>
<evidence type="ECO:0000256" key="4">
    <source>
        <dbReference type="ARBA" id="ARBA00022989"/>
    </source>
</evidence>
<dbReference type="InterPro" id="IPR001727">
    <property type="entry name" value="GDT1-like"/>
</dbReference>
<dbReference type="RefSeq" id="WP_269579055.1">
    <property type="nucleotide sequence ID" value="NZ_CP114588.1"/>
</dbReference>
<evidence type="ECO:0000313" key="8">
    <source>
        <dbReference type="Proteomes" id="UP001164748"/>
    </source>
</evidence>
<comment type="similarity">
    <text evidence="2 6">Belongs to the GDT1 family.</text>
</comment>
<feature type="transmembrane region" description="Helical" evidence="6">
    <location>
        <begin position="38"/>
        <end position="60"/>
    </location>
</feature>
<dbReference type="GO" id="GO:0046873">
    <property type="term" value="F:metal ion transmembrane transporter activity"/>
    <property type="evidence" value="ECO:0007669"/>
    <property type="project" value="InterPro"/>
</dbReference>
<feature type="transmembrane region" description="Helical" evidence="6">
    <location>
        <begin position="67"/>
        <end position="85"/>
    </location>
</feature>
<evidence type="ECO:0000256" key="3">
    <source>
        <dbReference type="ARBA" id="ARBA00022692"/>
    </source>
</evidence>
<protein>
    <recommendedName>
        <fullName evidence="6">GDT1 family protein</fullName>
    </recommendedName>
</protein>
<evidence type="ECO:0000256" key="6">
    <source>
        <dbReference type="RuleBase" id="RU365102"/>
    </source>
</evidence>
<accession>A0AA47KL79</accession>
<dbReference type="GO" id="GO:0016020">
    <property type="term" value="C:membrane"/>
    <property type="evidence" value="ECO:0007669"/>
    <property type="project" value="UniProtKB-SubCell"/>
</dbReference>
<dbReference type="Pfam" id="PF01169">
    <property type="entry name" value="GDT1"/>
    <property type="match status" value="2"/>
</dbReference>
<gene>
    <name evidence="7" type="ORF">N8M53_00050</name>
</gene>
<dbReference type="AlphaFoldDB" id="A0AA47KL79"/>